<evidence type="ECO:0000256" key="1">
    <source>
        <dbReference type="SAM" id="MobiDB-lite"/>
    </source>
</evidence>
<dbReference type="InterPro" id="IPR004509">
    <property type="entry name" value="Competence_ComEA_HhH"/>
</dbReference>
<reference evidence="4 5" key="1">
    <citation type="submission" date="2018-11" db="EMBL/GenBank/DDBJ databases">
        <title>Cryobacterium sp. nov., isolated from rhizosphere soil of lettuce.</title>
        <authorList>
            <person name="Wang Y."/>
        </authorList>
    </citation>
    <scope>NUCLEOTIDE SEQUENCE [LARGE SCALE GENOMIC DNA]</scope>
    <source>
        <strain evidence="4 5">NEAU-85</strain>
    </source>
</reference>
<dbReference type="Proteomes" id="UP000279859">
    <property type="component" value="Unassembled WGS sequence"/>
</dbReference>
<sequence>MDSRPPPDPLARLDARARPRVRLGIGAAVVLLIVALVTAVLVSAFASAPTAQVVAPTGPPAVVAATAPPASPVAGTIFVHVLGAVRRSGLFEVRAGARVMDVVAAAGGLTARADPAGINLARPVSDGEQVYVPSVGETRAPPAGASAAGGASGAGGAGAGGVHAPVNLNTATIAELETLPRIGPAMAQRIIDYRNANGPFASVDDLRSITGIGDKTLEALAGQVTV</sequence>
<gene>
    <name evidence="4" type="ORF">EEJ31_11685</name>
</gene>
<feature type="compositionally biased region" description="Low complexity" evidence="1">
    <location>
        <begin position="140"/>
        <end position="149"/>
    </location>
</feature>
<dbReference type="Gene3D" id="1.10.150.320">
    <property type="entry name" value="Photosystem II 12 kDa extrinsic protein"/>
    <property type="match status" value="1"/>
</dbReference>
<evidence type="ECO:0000313" key="4">
    <source>
        <dbReference type="EMBL" id="RNE58525.1"/>
    </source>
</evidence>
<dbReference type="GO" id="GO:0015627">
    <property type="term" value="C:type II protein secretion system complex"/>
    <property type="evidence" value="ECO:0007669"/>
    <property type="project" value="TreeGrafter"/>
</dbReference>
<feature type="domain" description="Helix-hairpin-helix DNA-binding motif class 1" evidence="3">
    <location>
        <begin position="174"/>
        <end position="193"/>
    </location>
</feature>
<keyword evidence="2" id="KW-0472">Membrane</keyword>
<dbReference type="NCBIfam" id="TIGR00426">
    <property type="entry name" value="competence protein ComEA helix-hairpin-helix repeat region"/>
    <property type="match status" value="1"/>
</dbReference>
<name>A0A3M8KZP3_9MICO</name>
<dbReference type="Pfam" id="PF12836">
    <property type="entry name" value="HHH_3"/>
    <property type="match status" value="1"/>
</dbReference>
<dbReference type="Pfam" id="PF10531">
    <property type="entry name" value="SLBB"/>
    <property type="match status" value="1"/>
</dbReference>
<dbReference type="AlphaFoldDB" id="A0A3M8KZP3"/>
<dbReference type="InterPro" id="IPR019554">
    <property type="entry name" value="Soluble_ligand-bd"/>
</dbReference>
<accession>A0A3M8KZP3</accession>
<dbReference type="EMBL" id="RDSR01000022">
    <property type="protein sequence ID" value="RNE58525.1"/>
    <property type="molecule type" value="Genomic_DNA"/>
</dbReference>
<dbReference type="InterPro" id="IPR003583">
    <property type="entry name" value="Hlx-hairpin-Hlx_DNA-bd_motif"/>
</dbReference>
<feature type="transmembrane region" description="Helical" evidence="2">
    <location>
        <begin position="21"/>
        <end position="46"/>
    </location>
</feature>
<keyword evidence="2" id="KW-1133">Transmembrane helix</keyword>
<comment type="caution">
    <text evidence="4">The sequence shown here is derived from an EMBL/GenBank/DDBJ whole genome shotgun (WGS) entry which is preliminary data.</text>
</comment>
<proteinExistence type="predicted"/>
<evidence type="ECO:0000256" key="2">
    <source>
        <dbReference type="SAM" id="Phobius"/>
    </source>
</evidence>
<dbReference type="Gene3D" id="3.10.560.10">
    <property type="entry name" value="Outer membrane lipoprotein wza domain like"/>
    <property type="match status" value="1"/>
</dbReference>
<keyword evidence="5" id="KW-1185">Reference proteome</keyword>
<feature type="region of interest" description="Disordered" evidence="1">
    <location>
        <begin position="137"/>
        <end position="156"/>
    </location>
</feature>
<dbReference type="GO" id="GO:0006281">
    <property type="term" value="P:DNA repair"/>
    <property type="evidence" value="ECO:0007669"/>
    <property type="project" value="InterPro"/>
</dbReference>
<evidence type="ECO:0000313" key="5">
    <source>
        <dbReference type="Proteomes" id="UP000279859"/>
    </source>
</evidence>
<evidence type="ECO:0000259" key="3">
    <source>
        <dbReference type="SMART" id="SM00278"/>
    </source>
</evidence>
<dbReference type="SMART" id="SM00278">
    <property type="entry name" value="HhH1"/>
    <property type="match status" value="2"/>
</dbReference>
<dbReference type="PANTHER" id="PTHR21180:SF32">
    <property type="entry name" value="ENDONUCLEASE_EXONUCLEASE_PHOSPHATASE FAMILY DOMAIN-CONTAINING PROTEIN 1"/>
    <property type="match status" value="1"/>
</dbReference>
<dbReference type="InterPro" id="IPR010994">
    <property type="entry name" value="RuvA_2-like"/>
</dbReference>
<dbReference type="GO" id="GO:0015628">
    <property type="term" value="P:protein secretion by the type II secretion system"/>
    <property type="evidence" value="ECO:0007669"/>
    <property type="project" value="TreeGrafter"/>
</dbReference>
<dbReference type="PANTHER" id="PTHR21180">
    <property type="entry name" value="ENDONUCLEASE/EXONUCLEASE/PHOSPHATASE FAMILY DOMAIN-CONTAINING PROTEIN 1"/>
    <property type="match status" value="1"/>
</dbReference>
<dbReference type="InterPro" id="IPR051675">
    <property type="entry name" value="Endo/Exo/Phosphatase_dom_1"/>
</dbReference>
<dbReference type="SUPFAM" id="SSF47781">
    <property type="entry name" value="RuvA domain 2-like"/>
    <property type="match status" value="1"/>
</dbReference>
<keyword evidence="2" id="KW-0812">Transmembrane</keyword>
<organism evidence="4 5">
    <name type="scientific">Cryobacterium tepidiphilum</name>
    <dbReference type="NCBI Taxonomy" id="2486026"/>
    <lineage>
        <taxon>Bacteria</taxon>
        <taxon>Bacillati</taxon>
        <taxon>Actinomycetota</taxon>
        <taxon>Actinomycetes</taxon>
        <taxon>Micrococcales</taxon>
        <taxon>Microbacteriaceae</taxon>
        <taxon>Cryobacterium</taxon>
    </lineage>
</organism>
<dbReference type="GO" id="GO:0003677">
    <property type="term" value="F:DNA binding"/>
    <property type="evidence" value="ECO:0007669"/>
    <property type="project" value="InterPro"/>
</dbReference>
<protein>
    <submittedName>
        <fullName evidence="4">Helix-hairpin-helix domain-containing protein</fullName>
    </submittedName>
</protein>
<dbReference type="OrthoDB" id="9758724at2"/>
<dbReference type="RefSeq" id="WP_123046471.1">
    <property type="nucleotide sequence ID" value="NZ_RDSR01000022.1"/>
</dbReference>
<feature type="domain" description="Helix-hairpin-helix DNA-binding motif class 1" evidence="3">
    <location>
        <begin position="204"/>
        <end position="223"/>
    </location>
</feature>